<dbReference type="RefSeq" id="WP_088972077.1">
    <property type="nucleotide sequence ID" value="NZ_LT607751.1"/>
</dbReference>
<organism evidence="1 2">
    <name type="scientific">Micromonospora siamensis</name>
    <dbReference type="NCBI Taxonomy" id="299152"/>
    <lineage>
        <taxon>Bacteria</taxon>
        <taxon>Bacillati</taxon>
        <taxon>Actinomycetota</taxon>
        <taxon>Actinomycetes</taxon>
        <taxon>Micromonosporales</taxon>
        <taxon>Micromonosporaceae</taxon>
        <taxon>Micromonospora</taxon>
    </lineage>
</organism>
<reference evidence="1 2" key="1">
    <citation type="submission" date="2016-06" db="EMBL/GenBank/DDBJ databases">
        <authorList>
            <person name="Kjaerup R.B."/>
            <person name="Dalgaard T.S."/>
            <person name="Juul-Madsen H.R."/>
        </authorList>
    </citation>
    <scope>NUCLEOTIDE SEQUENCE [LARGE SCALE GENOMIC DNA]</scope>
    <source>
        <strain evidence="1 2">DSM 45097</strain>
    </source>
</reference>
<evidence type="ECO:0000313" key="1">
    <source>
        <dbReference type="EMBL" id="SCG66513.1"/>
    </source>
</evidence>
<dbReference type="InterPro" id="IPR010296">
    <property type="entry name" value="DUF899_thioredox"/>
</dbReference>
<dbReference type="SUPFAM" id="SSF52833">
    <property type="entry name" value="Thioredoxin-like"/>
    <property type="match status" value="1"/>
</dbReference>
<dbReference type="AlphaFoldDB" id="A0A1C5J7L7"/>
<evidence type="ECO:0000313" key="2">
    <source>
        <dbReference type="Proteomes" id="UP000198210"/>
    </source>
</evidence>
<proteinExistence type="predicted"/>
<protein>
    <submittedName>
        <fullName evidence="1">Predicted dithiol-disulfide oxidoreductase, DUF899 family</fullName>
    </submittedName>
</protein>
<dbReference type="Pfam" id="PF05988">
    <property type="entry name" value="DUF899"/>
    <property type="match status" value="1"/>
</dbReference>
<accession>A0A1C5J7L7</accession>
<dbReference type="InterPro" id="IPR036249">
    <property type="entry name" value="Thioredoxin-like_sf"/>
</dbReference>
<keyword evidence="2" id="KW-1185">Reference proteome</keyword>
<dbReference type="EMBL" id="LT607751">
    <property type="protein sequence ID" value="SCG66513.1"/>
    <property type="molecule type" value="Genomic_DNA"/>
</dbReference>
<sequence>MRPSRSQNALREVVSRDHWLTARKELLVREEQLYEDYAALVALRRSLPMVQIDKDYVFDGAYGPASLADLFGGCGQLLVFHLMFDPAWDAACPSCSAFADEFSPGLLAALHARDTAFAAVSRAPLAQLKAGRQWRPEDFPWYSSFGSDFNYDFHVTLDERVTPVMYNFESKEAILTAGSATDLVAGNAPVEVAGLSCFVQDGGRVFHTYSAYDDGVEAIGLAKSLLELTSSGGRARRRGGH</sequence>
<dbReference type="Proteomes" id="UP000198210">
    <property type="component" value="Chromosome I"/>
</dbReference>
<gene>
    <name evidence="1" type="ORF">GA0074704_4205</name>
</gene>
<name>A0A1C5J7L7_9ACTN</name>